<evidence type="ECO:0000259" key="2">
    <source>
        <dbReference type="Pfam" id="PF15232"/>
    </source>
</evidence>
<keyword evidence="4" id="KW-1185">Reference proteome</keyword>
<dbReference type="Proteomes" id="UP000288216">
    <property type="component" value="Unassembled WGS sequence"/>
</dbReference>
<protein>
    <recommendedName>
        <fullName evidence="2">DUF4585 domain-containing protein</fullName>
    </recommendedName>
</protein>
<dbReference type="PANTHER" id="PTHR33775:SF1">
    <property type="entry name" value="PROLINE-RICH BASIC PROTEIN 1"/>
    <property type="match status" value="1"/>
</dbReference>
<evidence type="ECO:0000313" key="4">
    <source>
        <dbReference type="Proteomes" id="UP000288216"/>
    </source>
</evidence>
<dbReference type="InterPro" id="IPR052303">
    <property type="entry name" value="CEFIP"/>
</dbReference>
<feature type="region of interest" description="Disordered" evidence="1">
    <location>
        <begin position="146"/>
        <end position="167"/>
    </location>
</feature>
<accession>A0A401NNJ6</accession>
<feature type="region of interest" description="Disordered" evidence="1">
    <location>
        <begin position="1851"/>
        <end position="1881"/>
    </location>
</feature>
<dbReference type="Pfam" id="PF15232">
    <property type="entry name" value="DUF4585"/>
    <property type="match status" value="1"/>
</dbReference>
<evidence type="ECO:0000313" key="3">
    <source>
        <dbReference type="EMBL" id="GCB62450.1"/>
    </source>
</evidence>
<feature type="region of interest" description="Disordered" evidence="1">
    <location>
        <begin position="1185"/>
        <end position="1228"/>
    </location>
</feature>
<dbReference type="OrthoDB" id="9933339at2759"/>
<feature type="compositionally biased region" description="Acidic residues" evidence="1">
    <location>
        <begin position="147"/>
        <end position="158"/>
    </location>
</feature>
<reference evidence="3 4" key="1">
    <citation type="journal article" date="2018" name="Nat. Ecol. Evol.">
        <title>Shark genomes provide insights into elasmobranch evolution and the origin of vertebrates.</title>
        <authorList>
            <person name="Hara Y"/>
            <person name="Yamaguchi K"/>
            <person name="Onimaru K"/>
            <person name="Kadota M"/>
            <person name="Koyanagi M"/>
            <person name="Keeley SD"/>
            <person name="Tatsumi K"/>
            <person name="Tanaka K"/>
            <person name="Motone F"/>
            <person name="Kageyama Y"/>
            <person name="Nozu R"/>
            <person name="Adachi N"/>
            <person name="Nishimura O"/>
            <person name="Nakagawa R"/>
            <person name="Tanegashima C"/>
            <person name="Kiyatake I"/>
            <person name="Matsumoto R"/>
            <person name="Murakumo K"/>
            <person name="Nishida K"/>
            <person name="Terakita A"/>
            <person name="Kuratani S"/>
            <person name="Sato K"/>
            <person name="Hyodo S Kuraku.S."/>
        </authorList>
    </citation>
    <scope>NUCLEOTIDE SEQUENCE [LARGE SCALE GENOMIC DNA]</scope>
</reference>
<feature type="compositionally biased region" description="Low complexity" evidence="1">
    <location>
        <begin position="1134"/>
        <end position="1151"/>
    </location>
</feature>
<sequence length="1939" mass="215949">MNSLDEGLPFVRKNSENMCILRDEPEVGSNFISETWSNNLSNNSNTDLSLISENTAGRIECVNQVLTEGSSQPKVNTIPIGLPADSESINNDQLPEHGDFISTVKMSSESPLFSKTDDTPCDSSGSYHTAACSESLEILSDCSGPFEDVEELPADSDENQGVPENGRSTVLVDAQKEQSSDRLNSSKNENSINVCSTGLQSYCCKGQEQIIVNKHKTELGGLNAEGEACELDGELNVSRFDNKSESDVNSNCKRNKRAIAKIVDEKKSFEYETTSGPQEEINVCCGVVVPDDTLLTSNRNSYTQEIADKSTEYDLSVKDTDIKNCKGNGDQQVQLSIIAQNSITGERNSPVQLTKVQKTGVNRHEFPNCYLQPGLTKTEELFQVAKFENSFKNDPCVNGKRADYTSETSSAASELDETDYEVQKLTALAFRSLSCPNDDYLDIYNSRAFIDFSSPLSEESHKTNRLSTCITGLDYTGVFDSNEECSDSSNTAGALPAEAEEGTFVLFDDSLDGEQCECVDVIVETQDKSKDFRTNRTVRKRQIELRKPQRSELKVFTSRGTIDSGICADPRFETENKEETLECLHNFDNVENTDVKDEGCIDEGLHRATTTGGLLSKNKFASYLIANVISKKMQFEQGLKMENELDKNTNSVISPAAIFVKKKDFDRPTIVSQQIHLENSISKSEPFNFIHDHFGKNSCELNDTSIEKNRKMGQKHSFSCSSGEGGLSRDGKKNPNILNGCGTSVFRNWCESNIDSQNETTTERTFELNPEKPCPMIQGLSTNTSEQEKSMNASCISEDENADFMSHAAEENMTVNNRMQNEQAPYKVKTSGVQLGNTPCKINTSNNILVLKSPELLHSSQSANVKQTSPFCIAKELSPTLDSNPTGLDLMHQILPTSFKFESELEQEKISQSNIKNNIMVKNKTKGTPYHVRDVRKLVQSTYGPLMVCSVKAESDVPQEIHNLSRSEQPLLATQHKLSPIFIQCQSISSKTDKGDNNRATVDKKYWACRGSSDTSRIFSSDYQLPLPFNKQKNKVISAKRIGCKRYPINKEENKVNTHLTCLANIVPPERKIQALSISNNQESKSSFMKAQVGTAIQKKHLTNFVLNSEITELVPGKGKQNNEFQVGLEDINTHLSSSTTSSEDTEMSLSKMEPHRDIKRELENENEFSTKSNSNNKDISMAFDKAEPRGGIPDKTQNKTTLLRNSPLNRNVDYSQRKREPKQGVQTKVEIQNNQQRIFNYDGEHVELSNEKNNPQNDIQVSLKNRNGLFHNSSTSNKDSGVPTRINYPNKYFTMGLENQNECLSISTANDEDALTPIKKDIHKKEIQFRSEKQNKMSENFTLDNEGATLSLEKHELESKLQVGLEDQNKLFENSTLNVESANLLLDDPKGQIELDQDNQSALVLKTEDSNILPDTNKHKNELQIRLQDENKSLYDSGSNGKLSPIINNLNGQIHNVMEGRNNLLNHCLQNKDEKEFKIDQNILNDTCKVETIPRTEKVGLTFISELQPFKDNNTISTVSEEGGQNATKGCSECRNSKVVGEHLSPAQVPLPNDISLIPVKTTESSAVSPGSSNCPETINISSQESLQETETQGVHDKSAFSDDIQNAIVNKLSASQATLNFINLNVKLQVSINPDVKLSTKTIGDQAKQQSLEVKTAAVSKASSQQEASVSDQVNYLTIPIKEHKPQASPRIQMPACLHPFGHYSITTSPHQHNGESLDPHKQEHQTFPLTGQTPNVVEKCCKVPQSPHVIANPQFPCFQYSLVDKKMLIDPETGKHYFVEASIQFPRKMLLDPETGCYVEIIIPQQTYCAAPFSPYILYPNALKPTYIPRMQYSNLFSPPLIKYSDPSRGPPEVQIQSNLNDTTDKQDHKSNTQKKQLAESNYMESPYYIPTGVSVNPTPAQASLEVMSTHTQTLALLLVSVRKVLRVTVSTPKNF</sequence>
<dbReference type="PANTHER" id="PTHR33775">
    <property type="entry name" value="CARDIAC-ENRICHED FHL2-INTERACTING PROTEIN-RELATED"/>
    <property type="match status" value="1"/>
</dbReference>
<feature type="domain" description="DUF4585" evidence="2">
    <location>
        <begin position="1763"/>
        <end position="1826"/>
    </location>
</feature>
<feature type="region of interest" description="Disordered" evidence="1">
    <location>
        <begin position="710"/>
        <end position="734"/>
    </location>
</feature>
<proteinExistence type="predicted"/>
<feature type="region of interest" description="Disordered" evidence="1">
    <location>
        <begin position="1134"/>
        <end position="1154"/>
    </location>
</feature>
<feature type="compositionally biased region" description="Polar residues" evidence="1">
    <location>
        <begin position="1199"/>
        <end position="1215"/>
    </location>
</feature>
<gene>
    <name evidence="3" type="ORF">scyTo_0007237</name>
</gene>
<dbReference type="InterPro" id="IPR027838">
    <property type="entry name" value="DUF4585"/>
</dbReference>
<comment type="caution">
    <text evidence="3">The sequence shown here is derived from an EMBL/GenBank/DDBJ whole genome shotgun (WGS) entry which is preliminary data.</text>
</comment>
<dbReference type="OMA" id="NPQFPCF"/>
<organism evidence="3 4">
    <name type="scientific">Scyliorhinus torazame</name>
    <name type="common">Cloudy catshark</name>
    <name type="synonym">Catulus torazame</name>
    <dbReference type="NCBI Taxonomy" id="75743"/>
    <lineage>
        <taxon>Eukaryota</taxon>
        <taxon>Metazoa</taxon>
        <taxon>Chordata</taxon>
        <taxon>Craniata</taxon>
        <taxon>Vertebrata</taxon>
        <taxon>Chondrichthyes</taxon>
        <taxon>Elasmobranchii</taxon>
        <taxon>Galeomorphii</taxon>
        <taxon>Galeoidea</taxon>
        <taxon>Carcharhiniformes</taxon>
        <taxon>Scyliorhinidae</taxon>
        <taxon>Scyliorhinus</taxon>
    </lineage>
</organism>
<evidence type="ECO:0000256" key="1">
    <source>
        <dbReference type="SAM" id="MobiDB-lite"/>
    </source>
</evidence>
<dbReference type="EMBL" id="BFAA01002579">
    <property type="protein sequence ID" value="GCB62450.1"/>
    <property type="molecule type" value="Genomic_DNA"/>
</dbReference>
<name>A0A401NNJ6_SCYTO</name>